<evidence type="ECO:0008006" key="4">
    <source>
        <dbReference type="Google" id="ProtNLM"/>
    </source>
</evidence>
<evidence type="ECO:0000313" key="2">
    <source>
        <dbReference type="EMBL" id="PTW60021.1"/>
    </source>
</evidence>
<proteinExistence type="predicted"/>
<keyword evidence="1" id="KW-0732">Signal</keyword>
<accession>A0A2T5V8G6</accession>
<reference evidence="2 3" key="1">
    <citation type="submission" date="2018-04" db="EMBL/GenBank/DDBJ databases">
        <title>Genomic Encyclopedia of Archaeal and Bacterial Type Strains, Phase II (KMG-II): from individual species to whole genera.</title>
        <authorList>
            <person name="Goeker M."/>
        </authorList>
    </citation>
    <scope>NUCLEOTIDE SEQUENCE [LARGE SCALE GENOMIC DNA]</scope>
    <source>
        <strain evidence="2 3">DSM 23382</strain>
    </source>
</reference>
<keyword evidence="3" id="KW-1185">Reference proteome</keyword>
<evidence type="ECO:0000256" key="1">
    <source>
        <dbReference type="SAM" id="SignalP"/>
    </source>
</evidence>
<evidence type="ECO:0000313" key="3">
    <source>
        <dbReference type="Proteomes" id="UP000244081"/>
    </source>
</evidence>
<gene>
    <name evidence="2" type="ORF">C8N35_10521</name>
</gene>
<dbReference type="AlphaFoldDB" id="A0A2T5V8G6"/>
<dbReference type="PROSITE" id="PS51257">
    <property type="entry name" value="PROKAR_LIPOPROTEIN"/>
    <property type="match status" value="1"/>
</dbReference>
<sequence length="141" mass="15439">MIVRRKRAMTCALLLMFIPVFLASCGEGVKPYDIAQSEYLSLNPAQMTVFQAGVRDSIKAAAEIRFREIRAVVHPTNGYLIACGLVDGTTKSGHAVTGHLVYVSFQKDPSPWGATPKVKTVDNNFIAEIECPRLGLFAKPQ</sequence>
<name>A0A2T5V8G6_9HYPH</name>
<protein>
    <recommendedName>
        <fullName evidence="4">Lipoprotein</fullName>
    </recommendedName>
</protein>
<dbReference type="Proteomes" id="UP000244081">
    <property type="component" value="Unassembled WGS sequence"/>
</dbReference>
<feature type="signal peptide" evidence="1">
    <location>
        <begin position="1"/>
        <end position="22"/>
    </location>
</feature>
<comment type="caution">
    <text evidence="2">The sequence shown here is derived from an EMBL/GenBank/DDBJ whole genome shotgun (WGS) entry which is preliminary data.</text>
</comment>
<dbReference type="EMBL" id="QAYG01000005">
    <property type="protein sequence ID" value="PTW60021.1"/>
    <property type="molecule type" value="Genomic_DNA"/>
</dbReference>
<feature type="chain" id="PRO_5015691795" description="Lipoprotein" evidence="1">
    <location>
        <begin position="23"/>
        <end position="141"/>
    </location>
</feature>
<organism evidence="2 3">
    <name type="scientific">Breoghania corrubedonensis</name>
    <dbReference type="NCBI Taxonomy" id="665038"/>
    <lineage>
        <taxon>Bacteria</taxon>
        <taxon>Pseudomonadati</taxon>
        <taxon>Pseudomonadota</taxon>
        <taxon>Alphaproteobacteria</taxon>
        <taxon>Hyphomicrobiales</taxon>
        <taxon>Stappiaceae</taxon>
        <taxon>Breoghania</taxon>
    </lineage>
</organism>